<dbReference type="Gene3D" id="3.40.50.1110">
    <property type="entry name" value="SGNH hydrolase"/>
    <property type="match status" value="1"/>
</dbReference>
<dbReference type="NCBIfam" id="TIGR04183">
    <property type="entry name" value="Por_Secre_tail"/>
    <property type="match status" value="1"/>
</dbReference>
<dbReference type="Pfam" id="PF18962">
    <property type="entry name" value="Por_Secre_tail"/>
    <property type="match status" value="1"/>
</dbReference>
<dbReference type="Pfam" id="PF03629">
    <property type="entry name" value="SASA"/>
    <property type="match status" value="1"/>
</dbReference>
<evidence type="ECO:0000259" key="4">
    <source>
        <dbReference type="Pfam" id="PF18962"/>
    </source>
</evidence>
<feature type="domain" description="Sialate O-acetylesterase" evidence="3">
    <location>
        <begin position="128"/>
        <end position="337"/>
    </location>
</feature>
<dbReference type="EMBL" id="CAJRAF010000004">
    <property type="protein sequence ID" value="CAG5018116.1"/>
    <property type="molecule type" value="Genomic_DNA"/>
</dbReference>
<dbReference type="InterPro" id="IPR005181">
    <property type="entry name" value="SASA"/>
</dbReference>
<sequence length="833" mass="91757">MFLRLKSLSFFLFILFCTLHSHAQITITFPSERAVFQRDNANQARVTLAGNYAGCYDRIEARFVPRQEGQGTPAPEGGGWNTIQSVPQGGNFYGSMLVKGGWYQLEIRGVKGDGSMETGHVERVGVGEVFLVAGQSNATGSNGLGNGPGATDDRVNSVDFQNLSDGIIAPYSEIRVPCPQFVHLDALTKTAPFGNYAWCWGAFGDKMAEALNVPVMVFNAGWGGSSSRNWVESISTTGNTVSSYSYAFPQGLPFGHLRIALNNYIAQMGIRAVLWHQGESDNHEGTSRESHRDQLRRIIQESRDLSGKEDLSWVVARASRYTVNDESRIWQPVIDAQSDVIGLNGSDLSIRMAHVFEGPSTDDYWEPPYRTDNIHFSGEGLTFLANLWKQKLTSGFLEQSTPYMAIPPPAITMAYSSDTEMTLQAPEGWSDYKWLQTADCNADFSTSRQVTRGVGTYKIRVTDSYHNTVFSGKVNVSGSKPAVSLAHHQDKATLSVQTGQYTFMPSECRVISTLTPQGSSPVAGAVLTKIWSETSLPTFKSSAFASRHYIVKPDQNESSATAGITLYFTQADFNQFNSGKTSAQPSLPSDKEDNSAKTNIKIYRFPGIDPAGNGLPSLSYTENPVSIVPENSSWNDVLKRWEISFNTTGFGAFLLGSSSEGALPVLFEFFTGRPTEHHQTELSWKTTLETNASHFEIQRGSDMKQFDTIGEVTAAGDTDKGMVYHFLDTNPAFGINYYRLKQLDLDGSYMYTRVLAVQPGAGETVILYPNPVTDKLVIKSGRKVKDVEILNQSGQLIRTYNLQPDSGALFLKDLPAGIYEVKVDTQVFKILKQ</sequence>
<dbReference type="RefSeq" id="WP_215242246.1">
    <property type="nucleotide sequence ID" value="NZ_CAJRAF010000004.1"/>
</dbReference>
<evidence type="ECO:0000256" key="2">
    <source>
        <dbReference type="SAM" id="SignalP"/>
    </source>
</evidence>
<dbReference type="InterPro" id="IPR036514">
    <property type="entry name" value="SGNH_hydro_sf"/>
</dbReference>
<keyword evidence="2" id="KW-0732">Signal</keyword>
<evidence type="ECO:0000313" key="6">
    <source>
        <dbReference type="Proteomes" id="UP000680038"/>
    </source>
</evidence>
<gene>
    <name evidence="5" type="ORF">DYBT9275_05932</name>
</gene>
<evidence type="ECO:0008006" key="7">
    <source>
        <dbReference type="Google" id="ProtNLM"/>
    </source>
</evidence>
<protein>
    <recommendedName>
        <fullName evidence="7">Por secretion system C-terminal sorting domain-containing protein</fullName>
    </recommendedName>
</protein>
<dbReference type="GO" id="GO:0016788">
    <property type="term" value="F:hydrolase activity, acting on ester bonds"/>
    <property type="evidence" value="ECO:0007669"/>
    <property type="project" value="UniProtKB-ARBA"/>
</dbReference>
<proteinExistence type="predicted"/>
<keyword evidence="1" id="KW-0378">Hydrolase</keyword>
<dbReference type="InterPro" id="IPR026444">
    <property type="entry name" value="Secre_tail"/>
</dbReference>
<evidence type="ECO:0000259" key="3">
    <source>
        <dbReference type="Pfam" id="PF03629"/>
    </source>
</evidence>
<dbReference type="AlphaFoldDB" id="A0A916NEQ4"/>
<accession>A0A916NEQ4</accession>
<reference evidence="5" key="1">
    <citation type="submission" date="2021-04" db="EMBL/GenBank/DDBJ databases">
        <authorList>
            <person name="Rodrigo-Torres L."/>
            <person name="Arahal R. D."/>
            <person name="Lucena T."/>
        </authorList>
    </citation>
    <scope>NUCLEOTIDE SEQUENCE</scope>
    <source>
        <strain evidence="5">CECT 9275</strain>
    </source>
</reference>
<evidence type="ECO:0000256" key="1">
    <source>
        <dbReference type="ARBA" id="ARBA00022801"/>
    </source>
</evidence>
<comment type="caution">
    <text evidence="5">The sequence shown here is derived from an EMBL/GenBank/DDBJ whole genome shotgun (WGS) entry which is preliminary data.</text>
</comment>
<feature type="signal peptide" evidence="2">
    <location>
        <begin position="1"/>
        <end position="23"/>
    </location>
</feature>
<name>A0A916NEQ4_9BACT</name>
<feature type="domain" description="Secretion system C-terminal sorting" evidence="4">
    <location>
        <begin position="767"/>
        <end position="827"/>
    </location>
</feature>
<organism evidence="5 6">
    <name type="scientific">Dyadobacter helix</name>
    <dbReference type="NCBI Taxonomy" id="2822344"/>
    <lineage>
        <taxon>Bacteria</taxon>
        <taxon>Pseudomonadati</taxon>
        <taxon>Bacteroidota</taxon>
        <taxon>Cytophagia</taxon>
        <taxon>Cytophagales</taxon>
        <taxon>Spirosomataceae</taxon>
        <taxon>Dyadobacter</taxon>
    </lineage>
</organism>
<evidence type="ECO:0000313" key="5">
    <source>
        <dbReference type="EMBL" id="CAG5018116.1"/>
    </source>
</evidence>
<dbReference type="SUPFAM" id="SSF52266">
    <property type="entry name" value="SGNH hydrolase"/>
    <property type="match status" value="1"/>
</dbReference>
<keyword evidence="6" id="KW-1185">Reference proteome</keyword>
<feature type="chain" id="PRO_5037402467" description="Por secretion system C-terminal sorting domain-containing protein" evidence="2">
    <location>
        <begin position="24"/>
        <end position="833"/>
    </location>
</feature>
<dbReference type="Proteomes" id="UP000680038">
    <property type="component" value="Unassembled WGS sequence"/>
</dbReference>